<gene>
    <name evidence="2" type="ORF">LY89DRAFT_673370</name>
</gene>
<proteinExistence type="predicted"/>
<dbReference type="GeneID" id="28823081"/>
<dbReference type="AlphaFoldDB" id="A0A194WWN1"/>
<dbReference type="InParanoid" id="A0A194WWN1"/>
<protein>
    <submittedName>
        <fullName evidence="2">Uncharacterized protein</fullName>
    </submittedName>
</protein>
<keyword evidence="3" id="KW-1185">Reference proteome</keyword>
<accession>A0A194WWN1</accession>
<evidence type="ECO:0000313" key="2">
    <source>
        <dbReference type="EMBL" id="KUJ12386.1"/>
    </source>
</evidence>
<dbReference type="RefSeq" id="XP_018066741.1">
    <property type="nucleotide sequence ID" value="XM_018213355.1"/>
</dbReference>
<dbReference type="KEGG" id="psco:LY89DRAFT_673370"/>
<evidence type="ECO:0000313" key="3">
    <source>
        <dbReference type="Proteomes" id="UP000070700"/>
    </source>
</evidence>
<organism evidence="2 3">
    <name type="scientific">Mollisia scopiformis</name>
    <name type="common">Conifer needle endophyte fungus</name>
    <name type="synonym">Phialocephala scopiformis</name>
    <dbReference type="NCBI Taxonomy" id="149040"/>
    <lineage>
        <taxon>Eukaryota</taxon>
        <taxon>Fungi</taxon>
        <taxon>Dikarya</taxon>
        <taxon>Ascomycota</taxon>
        <taxon>Pezizomycotina</taxon>
        <taxon>Leotiomycetes</taxon>
        <taxon>Helotiales</taxon>
        <taxon>Mollisiaceae</taxon>
        <taxon>Mollisia</taxon>
    </lineage>
</organism>
<dbReference type="Proteomes" id="UP000070700">
    <property type="component" value="Unassembled WGS sequence"/>
</dbReference>
<feature type="compositionally biased region" description="Polar residues" evidence="1">
    <location>
        <begin position="238"/>
        <end position="250"/>
    </location>
</feature>
<evidence type="ECO:0000256" key="1">
    <source>
        <dbReference type="SAM" id="MobiDB-lite"/>
    </source>
</evidence>
<feature type="region of interest" description="Disordered" evidence="1">
    <location>
        <begin position="229"/>
        <end position="267"/>
    </location>
</feature>
<reference evidence="2 3" key="1">
    <citation type="submission" date="2015-10" db="EMBL/GenBank/DDBJ databases">
        <title>Full genome of DAOMC 229536 Phialocephala scopiformis, a fungal endophyte of spruce producing the potent anti-insectan compound rugulosin.</title>
        <authorList>
            <consortium name="DOE Joint Genome Institute"/>
            <person name="Walker A.K."/>
            <person name="Frasz S.L."/>
            <person name="Seifert K.A."/>
            <person name="Miller J.D."/>
            <person name="Mondo S.J."/>
            <person name="Labutti K."/>
            <person name="Lipzen A."/>
            <person name="Dockter R."/>
            <person name="Kennedy M."/>
            <person name="Grigoriev I.V."/>
            <person name="Spatafora J.W."/>
        </authorList>
    </citation>
    <scope>NUCLEOTIDE SEQUENCE [LARGE SCALE GENOMIC DNA]</scope>
    <source>
        <strain evidence="2 3">CBS 120377</strain>
    </source>
</reference>
<dbReference type="EMBL" id="KQ947424">
    <property type="protein sequence ID" value="KUJ12386.1"/>
    <property type="molecule type" value="Genomic_DNA"/>
</dbReference>
<sequence length="333" mass="37749">MSLKTDVKGAPLLHEYSGTHFERLAVFMAYHDVLPPLEKSQMDPQVFVAIVAEHHSSRAHRLPLMRKLRIVQALCKLCVNGHLSAESSLRKYCSDVTTAAILSREYIAKFPQAFSPPGANLPVPPPLLPPPQDPGSSWTSAAQILGVKSTPRPHQDHTKRHFTSRRVGGMFFRLCVSAKPRTAQRTWYRLCTARRTQSVVCRNRSATHSIGLAQGGIGKGRWIFETRRPVSQRRKEQASPQAYYTQNSWDPSLLSPPPPSTTYHDSRNDTRRCRVAWAFYNLKVFQLLRWIFVNIVNIIGKLGGSAVETLLYEDLLGFVEKIKEARKQQRLRT</sequence>
<name>A0A194WWN1_MOLSC</name>